<accession>A0AAN0T3B8</accession>
<reference evidence="2" key="1">
    <citation type="submission" date="2015-01" db="EMBL/GenBank/DDBJ databases">
        <title>Comparative genome analysis of Bacillus coagulans HM-08, Clostridium butyricum HM-68, Bacillus subtilis HM-66 and Bacillus paralicheniformis BL-09.</title>
        <authorList>
            <person name="Zhang H."/>
        </authorList>
    </citation>
    <scope>NUCLEOTIDE SEQUENCE [LARGE SCALE GENOMIC DNA]</scope>
    <source>
        <strain evidence="2">HM-08</strain>
    </source>
</reference>
<protein>
    <submittedName>
        <fullName evidence="1">Uncharacterized protein</fullName>
    </submittedName>
</protein>
<proteinExistence type="predicted"/>
<gene>
    <name evidence="1" type="ORF">SB48_HM08orf00410</name>
</gene>
<dbReference type="EMBL" id="CP010525">
    <property type="protein sequence ID" value="AJO21065.1"/>
    <property type="molecule type" value="Genomic_DNA"/>
</dbReference>
<keyword evidence="2" id="KW-1185">Reference proteome</keyword>
<sequence length="53" mass="5966">MATLCLLQMDDLVLRPCDTALQFCGRDTFLKIFHFLLAADFCGPDANLENTRS</sequence>
<evidence type="ECO:0000313" key="2">
    <source>
        <dbReference type="Proteomes" id="UP000032024"/>
    </source>
</evidence>
<dbReference type="AlphaFoldDB" id="A0AAN0T3B8"/>
<dbReference type="Proteomes" id="UP000032024">
    <property type="component" value="Chromosome"/>
</dbReference>
<evidence type="ECO:0000313" key="1">
    <source>
        <dbReference type="EMBL" id="AJO21065.1"/>
    </source>
</evidence>
<organism evidence="1 2">
    <name type="scientific">Heyndrickxia coagulans</name>
    <name type="common">Weizmannia coagulans</name>
    <dbReference type="NCBI Taxonomy" id="1398"/>
    <lineage>
        <taxon>Bacteria</taxon>
        <taxon>Bacillati</taxon>
        <taxon>Bacillota</taxon>
        <taxon>Bacilli</taxon>
        <taxon>Bacillales</taxon>
        <taxon>Bacillaceae</taxon>
        <taxon>Heyndrickxia</taxon>
    </lineage>
</organism>
<name>A0AAN0T3B8_HEYCO</name>